<keyword evidence="1" id="KW-0472">Membrane</keyword>
<feature type="transmembrane region" description="Helical" evidence="1">
    <location>
        <begin position="38"/>
        <end position="59"/>
    </location>
</feature>
<evidence type="ECO:0000256" key="1">
    <source>
        <dbReference type="SAM" id="Phobius"/>
    </source>
</evidence>
<organism evidence="2 3">
    <name type="scientific">Paenimyroides tangerinum</name>
    <dbReference type="NCBI Taxonomy" id="2488728"/>
    <lineage>
        <taxon>Bacteria</taxon>
        <taxon>Pseudomonadati</taxon>
        <taxon>Bacteroidota</taxon>
        <taxon>Flavobacteriia</taxon>
        <taxon>Flavobacteriales</taxon>
        <taxon>Flavobacteriaceae</taxon>
        <taxon>Paenimyroides</taxon>
    </lineage>
</organism>
<evidence type="ECO:0000313" key="2">
    <source>
        <dbReference type="EMBL" id="RRJ90920.1"/>
    </source>
</evidence>
<protein>
    <submittedName>
        <fullName evidence="2">Uncharacterized protein</fullName>
    </submittedName>
</protein>
<evidence type="ECO:0000313" key="3">
    <source>
        <dbReference type="Proteomes" id="UP000275719"/>
    </source>
</evidence>
<keyword evidence="1" id="KW-0812">Transmembrane</keyword>
<keyword evidence="1" id="KW-1133">Transmembrane helix</keyword>
<comment type="caution">
    <text evidence="2">The sequence shown here is derived from an EMBL/GenBank/DDBJ whole genome shotgun (WGS) entry which is preliminary data.</text>
</comment>
<reference evidence="2 3" key="1">
    <citation type="submission" date="2018-11" db="EMBL/GenBank/DDBJ databases">
        <title>Flavobacterium sp. nov., YIM 102701-2 draft genome.</title>
        <authorList>
            <person name="Li G."/>
            <person name="Jiang Y."/>
        </authorList>
    </citation>
    <scope>NUCLEOTIDE SEQUENCE [LARGE SCALE GENOMIC DNA]</scope>
    <source>
        <strain evidence="2 3">YIM 102701-2</strain>
    </source>
</reference>
<sequence>MHFTEKQYFKQKWIWFMLFGVLALSIIPILNVAATKPLAVLICILPVILIMALFFLMNLKTVINQKSINIQFYPFIRKPKVFLWEDIKKIELTKYQPMVEYGGYGIRGLGDDKAYNIQGDIGLKLYFKDGKKLMLGTQKPNEINKIVREICQMQKIPFHNSLTE</sequence>
<proteinExistence type="predicted"/>
<feature type="transmembrane region" description="Helical" evidence="1">
    <location>
        <begin position="12"/>
        <end position="32"/>
    </location>
</feature>
<gene>
    <name evidence="2" type="ORF">EG240_07805</name>
</gene>
<name>A0A3P3W7J0_9FLAO</name>
<dbReference type="AlphaFoldDB" id="A0A3P3W7J0"/>
<dbReference type="OrthoDB" id="582675at2"/>
<accession>A0A3P3W7J0</accession>
<dbReference type="RefSeq" id="WP_125018834.1">
    <property type="nucleotide sequence ID" value="NZ_RQVQ01000014.1"/>
</dbReference>
<keyword evidence="3" id="KW-1185">Reference proteome</keyword>
<dbReference type="EMBL" id="RQVQ01000014">
    <property type="protein sequence ID" value="RRJ90920.1"/>
    <property type="molecule type" value="Genomic_DNA"/>
</dbReference>
<dbReference type="Proteomes" id="UP000275719">
    <property type="component" value="Unassembled WGS sequence"/>
</dbReference>